<dbReference type="InterPro" id="IPR013113">
    <property type="entry name" value="SIP_FAD-bd"/>
</dbReference>
<dbReference type="InterPro" id="IPR039261">
    <property type="entry name" value="FNR_nucleotide-bd"/>
</dbReference>
<organism evidence="2 3">
    <name type="scientific">Pengzhenrongella sicca</name>
    <dbReference type="NCBI Taxonomy" id="2819238"/>
    <lineage>
        <taxon>Bacteria</taxon>
        <taxon>Bacillati</taxon>
        <taxon>Actinomycetota</taxon>
        <taxon>Actinomycetes</taxon>
        <taxon>Micrococcales</taxon>
        <taxon>Pengzhenrongella</taxon>
    </lineage>
</organism>
<dbReference type="AlphaFoldDB" id="A0A8A4ZCC8"/>
<dbReference type="InterPro" id="IPR017927">
    <property type="entry name" value="FAD-bd_FR_type"/>
</dbReference>
<evidence type="ECO:0000313" key="3">
    <source>
        <dbReference type="Proteomes" id="UP000663937"/>
    </source>
</evidence>
<dbReference type="RefSeq" id="WP_227423873.1">
    <property type="nucleotide sequence ID" value="NZ_CP071868.1"/>
</dbReference>
<dbReference type="PANTHER" id="PTHR30157:SF0">
    <property type="entry name" value="NADPH-DEPENDENT FERRIC-CHELATE REDUCTASE"/>
    <property type="match status" value="1"/>
</dbReference>
<dbReference type="PROSITE" id="PS51384">
    <property type="entry name" value="FAD_FR"/>
    <property type="match status" value="1"/>
</dbReference>
<dbReference type="InterPro" id="IPR007037">
    <property type="entry name" value="SIP_rossman_dom"/>
</dbReference>
<feature type="domain" description="FAD-binding FR-type" evidence="1">
    <location>
        <begin position="14"/>
        <end position="141"/>
    </location>
</feature>
<proteinExistence type="predicted"/>
<accession>A0A8A4ZCC8</accession>
<protein>
    <submittedName>
        <fullName evidence="2">Siderophore-interacting protein</fullName>
    </submittedName>
</protein>
<evidence type="ECO:0000259" key="1">
    <source>
        <dbReference type="PROSITE" id="PS51384"/>
    </source>
</evidence>
<keyword evidence="3" id="KW-1185">Reference proteome</keyword>
<reference evidence="2" key="1">
    <citation type="submission" date="2021-03" db="EMBL/GenBank/DDBJ databases">
        <title>Pengzhenrongella sicca gen. nov., sp. nov., a new member of suborder Micrococcineae isolated from High-Arctic tundra soil.</title>
        <authorList>
            <person name="Peng F."/>
        </authorList>
    </citation>
    <scope>NUCLEOTIDE SEQUENCE</scope>
    <source>
        <strain evidence="2">LRZ-2</strain>
    </source>
</reference>
<dbReference type="GO" id="GO:0016491">
    <property type="term" value="F:oxidoreductase activity"/>
    <property type="evidence" value="ECO:0007669"/>
    <property type="project" value="InterPro"/>
</dbReference>
<sequence length="319" mass="34273">MTQTAERAVATQPFAVFDVRVARTVRLGPTFVRVTFTGDQLDRFADNGFDQRIKLFFPLADGRLPDLPRGADWYQQWRALPDAERPPIRTYTVREVRPAARELDVDMVLHGDGGPASRWLAAARPGDRLTVLGPNADHDGVHGGIDFVPPTRTGCVLLAGDETAVPAIAAILERLPADASGEVLLEVPASGDAMTLAAPAGVVVRWLGRDGAAHGELLQPAVQAAADRLIAGSAGRTCSGSCTAAHPLREIDVDTELLWEVPVDGVGRPLAACLDLYIWLAGEAAVIKALRRHLVTERGVDRSAVAFMGYWRRGRAENG</sequence>
<gene>
    <name evidence="2" type="ORF">J4E96_00445</name>
</gene>
<dbReference type="InterPro" id="IPR039374">
    <property type="entry name" value="SIP_fam"/>
</dbReference>
<dbReference type="InterPro" id="IPR017938">
    <property type="entry name" value="Riboflavin_synthase-like_b-brl"/>
</dbReference>
<dbReference type="KEGG" id="psic:J4E96_00445"/>
<dbReference type="SUPFAM" id="SSF63380">
    <property type="entry name" value="Riboflavin synthase domain-like"/>
    <property type="match status" value="1"/>
</dbReference>
<name>A0A8A4ZCC8_9MICO</name>
<dbReference type="Gene3D" id="2.40.30.10">
    <property type="entry name" value="Translation factors"/>
    <property type="match status" value="1"/>
</dbReference>
<dbReference type="Proteomes" id="UP000663937">
    <property type="component" value="Chromosome"/>
</dbReference>
<dbReference type="EMBL" id="CP071868">
    <property type="protein sequence ID" value="QTE29582.1"/>
    <property type="molecule type" value="Genomic_DNA"/>
</dbReference>
<evidence type="ECO:0000313" key="2">
    <source>
        <dbReference type="EMBL" id="QTE29582.1"/>
    </source>
</evidence>
<dbReference type="PANTHER" id="PTHR30157">
    <property type="entry name" value="FERRIC REDUCTASE, NADPH-DEPENDENT"/>
    <property type="match status" value="1"/>
</dbReference>
<dbReference type="Pfam" id="PF04954">
    <property type="entry name" value="SIP"/>
    <property type="match status" value="1"/>
</dbReference>
<dbReference type="CDD" id="cd06193">
    <property type="entry name" value="siderophore_interacting"/>
    <property type="match status" value="1"/>
</dbReference>
<dbReference type="Gene3D" id="3.40.50.80">
    <property type="entry name" value="Nucleotide-binding domain of ferredoxin-NADP reductase (FNR) module"/>
    <property type="match status" value="1"/>
</dbReference>
<dbReference type="Pfam" id="PF08021">
    <property type="entry name" value="FAD_binding_9"/>
    <property type="match status" value="1"/>
</dbReference>